<proteinExistence type="predicted"/>
<name>A0ACD0NX02_9BASI</name>
<reference evidence="1 2" key="1">
    <citation type="journal article" date="2018" name="Mol. Biol. Evol.">
        <title>Broad Genomic Sampling Reveals a Smut Pathogenic Ancestry of the Fungal Clade Ustilaginomycotina.</title>
        <authorList>
            <person name="Kijpornyongpan T."/>
            <person name="Mondo S.J."/>
            <person name="Barry K."/>
            <person name="Sandor L."/>
            <person name="Lee J."/>
            <person name="Lipzen A."/>
            <person name="Pangilinan J."/>
            <person name="LaButti K."/>
            <person name="Hainaut M."/>
            <person name="Henrissat B."/>
            <person name="Grigoriev I.V."/>
            <person name="Spatafora J.W."/>
            <person name="Aime M.C."/>
        </authorList>
    </citation>
    <scope>NUCLEOTIDE SEQUENCE [LARGE SCALE GENOMIC DNA]</scope>
    <source>
        <strain evidence="1 2">SA 807</strain>
    </source>
</reference>
<keyword evidence="2" id="KW-1185">Reference proteome</keyword>
<evidence type="ECO:0000313" key="1">
    <source>
        <dbReference type="EMBL" id="PWN50292.1"/>
    </source>
</evidence>
<organism evidence="1 2">
    <name type="scientific">Violaceomyces palustris</name>
    <dbReference type="NCBI Taxonomy" id="1673888"/>
    <lineage>
        <taxon>Eukaryota</taxon>
        <taxon>Fungi</taxon>
        <taxon>Dikarya</taxon>
        <taxon>Basidiomycota</taxon>
        <taxon>Ustilaginomycotina</taxon>
        <taxon>Ustilaginomycetes</taxon>
        <taxon>Violaceomycetales</taxon>
        <taxon>Violaceomycetaceae</taxon>
        <taxon>Violaceomyces</taxon>
    </lineage>
</organism>
<protein>
    <submittedName>
        <fullName evidence="1">Uncharacterized protein</fullName>
    </submittedName>
</protein>
<gene>
    <name evidence="1" type="ORF">IE53DRAFT_298146</name>
</gene>
<dbReference type="Proteomes" id="UP000245626">
    <property type="component" value="Unassembled WGS sequence"/>
</dbReference>
<accession>A0ACD0NX02</accession>
<evidence type="ECO:0000313" key="2">
    <source>
        <dbReference type="Proteomes" id="UP000245626"/>
    </source>
</evidence>
<dbReference type="EMBL" id="KZ819947">
    <property type="protein sequence ID" value="PWN50292.1"/>
    <property type="molecule type" value="Genomic_DNA"/>
</dbReference>
<feature type="non-terminal residue" evidence="1">
    <location>
        <position position="566"/>
    </location>
</feature>
<sequence length="566" mass="62341">MAIELELSSLNLISVFLGLFIILYGSFSYLIKERLFLGEAPIAVLLGICLGPYGLGKVLGWNESDGDQLNDDVSLAMSRVVIGIQLTLVGVQLPYKYPWLEFTSLFMLLVPVMTLMWLVTTACIWLTLPGVPLLVALVISTCATPTDPVLSNAIVKGAFADQYVSPRLRNLISAESGANDGFGYPFLFLAVHLLKAPTTSKAMIAWVLETCLYNVLGSVVWGTFVGYLCLRLLEFSTNKNWIDKESFLLYGTGMGIFIVGSGGALAVDDLLACFVAGNVLTWNDWYREECEDDELQNCIDLLLNQVFFIFLGATIPFDAFNDPENGVTPIRLVALCALVLIFRRLPAMIAFYRLIPSLRDISEAAFMGYFGPIGAGALFYCALVLHEFKEDDGVADHQQIRTLVKPVTYALIISSLIGHTLMIPVVKAYFQYRGIEAIKIVGQDESVGTIEEEDEVGDEEQGGEESDGGEGTETGDERLTASGTEEGDDEMTEARRHSIISSIRSSYVPETSVHRPLEYGNHPHHTAGGAHHIDGSWDPKASWRTSTGHKLAPHHQFYRNERGELE</sequence>